<dbReference type="Proteomes" id="UP000239415">
    <property type="component" value="Unassembled WGS sequence"/>
</dbReference>
<dbReference type="AlphaFoldDB" id="A0A2T0K5G5"/>
<gene>
    <name evidence="1" type="ORF">CLV67_11351</name>
</gene>
<keyword evidence="2" id="KW-1185">Reference proteome</keyword>
<protein>
    <recommendedName>
        <fullName evidence="3">Protein phosphatase 2C-like protein</fullName>
    </recommendedName>
</protein>
<dbReference type="EMBL" id="PVMZ01000013">
    <property type="protein sequence ID" value="PRX18218.1"/>
    <property type="molecule type" value="Genomic_DNA"/>
</dbReference>
<proteinExistence type="predicted"/>
<dbReference type="RefSeq" id="WP_106323827.1">
    <property type="nucleotide sequence ID" value="NZ_BOMO01000097.1"/>
</dbReference>
<organism evidence="1 2">
    <name type="scientific">Actinoplanes italicus</name>
    <dbReference type="NCBI Taxonomy" id="113567"/>
    <lineage>
        <taxon>Bacteria</taxon>
        <taxon>Bacillati</taxon>
        <taxon>Actinomycetota</taxon>
        <taxon>Actinomycetes</taxon>
        <taxon>Micromonosporales</taxon>
        <taxon>Micromonosporaceae</taxon>
        <taxon>Actinoplanes</taxon>
    </lineage>
</organism>
<sequence length="235" mass="24211">MTERALFAGPDEMRAAAGVDGGTSGVWTVRAGWHTNPGRRPHTNCDDTVSVWRRGHRLLAVAAAAGASGPSPHARAGVRALVRLTDTDPAATAGDLVRSLATMVTSRAGDSSPSFAVGVFPVTAGRGSAPASVALLGPYAGIWRLGADGRPEVLLSPGEDGPRPVDRLELDDGDIICLGAAGLASEPGGERFSALWRGCPDDAGFLRFLGDATVATGEDVAAVALWYGRYLVGPW</sequence>
<evidence type="ECO:0008006" key="3">
    <source>
        <dbReference type="Google" id="ProtNLM"/>
    </source>
</evidence>
<accession>A0A2T0K5G5</accession>
<evidence type="ECO:0000313" key="2">
    <source>
        <dbReference type="Proteomes" id="UP000239415"/>
    </source>
</evidence>
<reference evidence="1 2" key="1">
    <citation type="submission" date="2018-03" db="EMBL/GenBank/DDBJ databases">
        <title>Genomic Encyclopedia of Archaeal and Bacterial Type Strains, Phase II (KMG-II): from individual species to whole genera.</title>
        <authorList>
            <person name="Goeker M."/>
        </authorList>
    </citation>
    <scope>NUCLEOTIDE SEQUENCE [LARGE SCALE GENOMIC DNA]</scope>
    <source>
        <strain evidence="1 2">DSM 43146</strain>
    </source>
</reference>
<name>A0A2T0K5G5_9ACTN</name>
<evidence type="ECO:0000313" key="1">
    <source>
        <dbReference type="EMBL" id="PRX18218.1"/>
    </source>
</evidence>
<comment type="caution">
    <text evidence="1">The sequence shown here is derived from an EMBL/GenBank/DDBJ whole genome shotgun (WGS) entry which is preliminary data.</text>
</comment>